<evidence type="ECO:0000313" key="1">
    <source>
        <dbReference type="EMBL" id="EDR07378.1"/>
    </source>
</evidence>
<organism evidence="2">
    <name type="scientific">Laccaria bicolor (strain S238N-H82 / ATCC MYA-4686)</name>
    <name type="common">Bicoloured deceiver</name>
    <name type="synonym">Laccaria laccata var. bicolor</name>
    <dbReference type="NCBI Taxonomy" id="486041"/>
    <lineage>
        <taxon>Eukaryota</taxon>
        <taxon>Fungi</taxon>
        <taxon>Dikarya</taxon>
        <taxon>Basidiomycota</taxon>
        <taxon>Agaricomycotina</taxon>
        <taxon>Agaricomycetes</taxon>
        <taxon>Agaricomycetidae</taxon>
        <taxon>Agaricales</taxon>
        <taxon>Agaricineae</taxon>
        <taxon>Hydnangiaceae</taxon>
        <taxon>Laccaria</taxon>
    </lineage>
</organism>
<reference evidence="1 2" key="1">
    <citation type="journal article" date="2008" name="Nature">
        <title>The genome of Laccaria bicolor provides insights into mycorrhizal symbiosis.</title>
        <authorList>
            <person name="Martin F."/>
            <person name="Aerts A."/>
            <person name="Ahren D."/>
            <person name="Brun A."/>
            <person name="Danchin E.G.J."/>
            <person name="Duchaussoy F."/>
            <person name="Gibon J."/>
            <person name="Kohler A."/>
            <person name="Lindquist E."/>
            <person name="Pereda V."/>
            <person name="Salamov A."/>
            <person name="Shapiro H.J."/>
            <person name="Wuyts J."/>
            <person name="Blaudez D."/>
            <person name="Buee M."/>
            <person name="Brokstein P."/>
            <person name="Canbaeck B."/>
            <person name="Cohen D."/>
            <person name="Courty P.E."/>
            <person name="Coutinho P.M."/>
            <person name="Delaruelle C."/>
            <person name="Detter J.C."/>
            <person name="Deveau A."/>
            <person name="DiFazio S."/>
            <person name="Duplessis S."/>
            <person name="Fraissinet-Tachet L."/>
            <person name="Lucic E."/>
            <person name="Frey-Klett P."/>
            <person name="Fourrey C."/>
            <person name="Feussner I."/>
            <person name="Gay G."/>
            <person name="Grimwood J."/>
            <person name="Hoegger P.J."/>
            <person name="Jain P."/>
            <person name="Kilaru S."/>
            <person name="Labbe J."/>
            <person name="Lin Y.C."/>
            <person name="Legue V."/>
            <person name="Le Tacon F."/>
            <person name="Marmeisse R."/>
            <person name="Melayah D."/>
            <person name="Montanini B."/>
            <person name="Muratet M."/>
            <person name="Nehls U."/>
            <person name="Niculita-Hirzel H."/>
            <person name="Oudot-Le Secq M.P."/>
            <person name="Peter M."/>
            <person name="Quesneville H."/>
            <person name="Rajashekar B."/>
            <person name="Reich M."/>
            <person name="Rouhier N."/>
            <person name="Schmutz J."/>
            <person name="Yin T."/>
            <person name="Chalot M."/>
            <person name="Henrissat B."/>
            <person name="Kuees U."/>
            <person name="Lucas S."/>
            <person name="Van de Peer Y."/>
            <person name="Podila G.K."/>
            <person name="Polle A."/>
            <person name="Pukkila P.J."/>
            <person name="Richardson P.M."/>
            <person name="Rouze P."/>
            <person name="Sanders I.R."/>
            <person name="Stajich J.E."/>
            <person name="Tunlid A."/>
            <person name="Tuskan G."/>
            <person name="Grigoriev I.V."/>
        </authorList>
    </citation>
    <scope>NUCLEOTIDE SEQUENCE [LARGE SCALE GENOMIC DNA]</scope>
    <source>
        <strain evidence="2">S238N-H82 / ATCC MYA-4686</strain>
    </source>
</reference>
<accession>B0DCX9</accession>
<dbReference type="STRING" id="486041.B0DCX9"/>
<gene>
    <name evidence="1" type="ORF">LACBIDRAFT_298475</name>
</gene>
<dbReference type="Proteomes" id="UP000001194">
    <property type="component" value="Unassembled WGS sequence"/>
</dbReference>
<name>B0DCX9_LACBS</name>
<dbReference type="OrthoDB" id="3067959at2759"/>
<proteinExistence type="predicted"/>
<evidence type="ECO:0000313" key="2">
    <source>
        <dbReference type="Proteomes" id="UP000001194"/>
    </source>
</evidence>
<dbReference type="RefSeq" id="XP_001881770.1">
    <property type="nucleotide sequence ID" value="XM_001881735.1"/>
</dbReference>
<dbReference type="GeneID" id="6077602"/>
<dbReference type="InParanoid" id="B0DCX9"/>
<keyword evidence="2" id="KW-1185">Reference proteome</keyword>
<protein>
    <submittedName>
        <fullName evidence="1">Predicted protein</fullName>
    </submittedName>
</protein>
<sequence length="55" mass="6003">MRELASLTFLPPHIDAIHAKPEVLDVPTPAIDSLQDLFRRLNTPQSMGGALHSPS</sequence>
<dbReference type="HOGENOM" id="CLU_3032749_0_0_1"/>
<dbReference type="KEGG" id="lbc:LACBIDRAFT_298475"/>
<dbReference type="AlphaFoldDB" id="B0DCX9"/>
<dbReference type="EMBL" id="DS547104">
    <property type="protein sequence ID" value="EDR07378.1"/>
    <property type="molecule type" value="Genomic_DNA"/>
</dbReference>